<dbReference type="PANTHER" id="PTHR43856:SF1">
    <property type="entry name" value="MITOCHONDRIAL CARDIOLIPIN HYDROLASE"/>
    <property type="match status" value="1"/>
</dbReference>
<name>A0A6P7TXN1_9MOLL</name>
<keyword evidence="7" id="KW-1133">Transmembrane helix</keyword>
<dbReference type="PROSITE" id="PS50035">
    <property type="entry name" value="PLD"/>
    <property type="match status" value="1"/>
</dbReference>
<keyword evidence="1" id="KW-0378">Hydrolase</keyword>
<evidence type="ECO:0000313" key="10">
    <source>
        <dbReference type="RefSeq" id="XP_029654037.1"/>
    </source>
</evidence>
<reference evidence="10" key="1">
    <citation type="submission" date="2025-08" db="UniProtKB">
        <authorList>
            <consortium name="RefSeq"/>
        </authorList>
    </citation>
    <scope>IDENTIFICATION</scope>
</reference>
<dbReference type="GO" id="GO:0016891">
    <property type="term" value="F:RNA endonuclease activity producing 5'-phosphomonoesters, hydrolytic mechanism"/>
    <property type="evidence" value="ECO:0007669"/>
    <property type="project" value="TreeGrafter"/>
</dbReference>
<dbReference type="SMART" id="SM00155">
    <property type="entry name" value="PLDc"/>
    <property type="match status" value="1"/>
</dbReference>
<keyword evidence="2" id="KW-0442">Lipid degradation</keyword>
<evidence type="ECO:0000256" key="3">
    <source>
        <dbReference type="ARBA" id="ARBA00023098"/>
    </source>
</evidence>
<dbReference type="Proteomes" id="UP000515154">
    <property type="component" value="Linkage group LG2"/>
</dbReference>
<protein>
    <recommendedName>
        <fullName evidence="5">Mitochondrial cardiolipin hydrolase</fullName>
    </recommendedName>
    <alternativeName>
        <fullName evidence="6">Mitochondrial phospholipase</fullName>
    </alternativeName>
</protein>
<dbReference type="Pfam" id="PF13091">
    <property type="entry name" value="PLDc_2"/>
    <property type="match status" value="1"/>
</dbReference>
<accession>A0A6P7TXN1</accession>
<dbReference type="SUPFAM" id="SSF56024">
    <property type="entry name" value="Phospholipase D/nuclease"/>
    <property type="match status" value="1"/>
</dbReference>
<dbReference type="InterPro" id="IPR001736">
    <property type="entry name" value="PLipase_D/transphosphatidylase"/>
</dbReference>
<dbReference type="InterPro" id="IPR051406">
    <property type="entry name" value="PLD_domain"/>
</dbReference>
<dbReference type="PANTHER" id="PTHR43856">
    <property type="entry name" value="CARDIOLIPIN HYDROLASE"/>
    <property type="match status" value="1"/>
</dbReference>
<comment type="similarity">
    <text evidence="4">Belongs to the phospholipase D family. MitoPLD/Zucchini subfamily.</text>
</comment>
<proteinExistence type="inferred from homology"/>
<keyword evidence="3" id="KW-0443">Lipid metabolism</keyword>
<feature type="transmembrane region" description="Helical" evidence="7">
    <location>
        <begin position="6"/>
        <end position="24"/>
    </location>
</feature>
<dbReference type="InterPro" id="IPR025202">
    <property type="entry name" value="PLD-like_dom"/>
</dbReference>
<sequence length="230" mass="26618">MTTFVTTSFYLGVLTGTIFYLYLIKQVRNKRKSRKRSPGSKVLFFPDKQIACKSHFSDESGCTSFPCHYSHSPTSLSFLFQLLCSARKSIDICVYIISCHDLIDILIKLNAMGVAIRLITDGEYEDVNNSWIWKLRSQGIIVRTDKTQYLMHHKFVIIDNKIVCSGSFNWTSDAITVNHEHLTIIRDYAVVTKYSSEFAKLWNYFKYQSIPSVTNTPENSPSRRIRSKRR</sequence>
<dbReference type="GO" id="GO:0005739">
    <property type="term" value="C:mitochondrion"/>
    <property type="evidence" value="ECO:0007669"/>
    <property type="project" value="TreeGrafter"/>
</dbReference>
<dbReference type="GO" id="GO:0034587">
    <property type="term" value="P:piRNA processing"/>
    <property type="evidence" value="ECO:0007669"/>
    <property type="project" value="TreeGrafter"/>
</dbReference>
<keyword evidence="7" id="KW-0472">Membrane</keyword>
<dbReference type="AlphaFoldDB" id="A0A6P7TXN1"/>
<evidence type="ECO:0000313" key="9">
    <source>
        <dbReference type="Proteomes" id="UP000515154"/>
    </source>
</evidence>
<dbReference type="KEGG" id="osn:115227296"/>
<evidence type="ECO:0000256" key="6">
    <source>
        <dbReference type="ARBA" id="ARBA00043167"/>
    </source>
</evidence>
<evidence type="ECO:0000256" key="2">
    <source>
        <dbReference type="ARBA" id="ARBA00022963"/>
    </source>
</evidence>
<keyword evidence="9" id="KW-1185">Reference proteome</keyword>
<evidence type="ECO:0000256" key="7">
    <source>
        <dbReference type="SAM" id="Phobius"/>
    </source>
</evidence>
<gene>
    <name evidence="10" type="primary">LOC115227296</name>
</gene>
<organism evidence="9 10">
    <name type="scientific">Octopus sinensis</name>
    <name type="common">East Asian common octopus</name>
    <dbReference type="NCBI Taxonomy" id="2607531"/>
    <lineage>
        <taxon>Eukaryota</taxon>
        <taxon>Metazoa</taxon>
        <taxon>Spiralia</taxon>
        <taxon>Lophotrochozoa</taxon>
        <taxon>Mollusca</taxon>
        <taxon>Cephalopoda</taxon>
        <taxon>Coleoidea</taxon>
        <taxon>Octopodiformes</taxon>
        <taxon>Octopoda</taxon>
        <taxon>Incirrata</taxon>
        <taxon>Octopodidae</taxon>
        <taxon>Octopus</taxon>
    </lineage>
</organism>
<evidence type="ECO:0000256" key="5">
    <source>
        <dbReference type="ARBA" id="ARBA00040549"/>
    </source>
</evidence>
<evidence type="ECO:0000259" key="8">
    <source>
        <dbReference type="PROSITE" id="PS50035"/>
    </source>
</evidence>
<evidence type="ECO:0000256" key="1">
    <source>
        <dbReference type="ARBA" id="ARBA00022801"/>
    </source>
</evidence>
<dbReference type="CDD" id="cd09171">
    <property type="entry name" value="PLDc_vPLD6_like"/>
    <property type="match status" value="1"/>
</dbReference>
<feature type="domain" description="PLD phosphodiesterase" evidence="8">
    <location>
        <begin position="147"/>
        <end position="174"/>
    </location>
</feature>
<evidence type="ECO:0000256" key="4">
    <source>
        <dbReference type="ARBA" id="ARBA00038012"/>
    </source>
</evidence>
<dbReference type="Gene3D" id="3.30.870.10">
    <property type="entry name" value="Endonuclease Chain A"/>
    <property type="match status" value="1"/>
</dbReference>
<dbReference type="RefSeq" id="XP_029654037.1">
    <property type="nucleotide sequence ID" value="XM_029798177.2"/>
</dbReference>
<dbReference type="GO" id="GO:0016042">
    <property type="term" value="P:lipid catabolic process"/>
    <property type="evidence" value="ECO:0007669"/>
    <property type="project" value="UniProtKB-KW"/>
</dbReference>
<keyword evidence="7" id="KW-0812">Transmembrane</keyword>